<name>A0A813GQ04_POLGL</name>
<comment type="caution">
    <text evidence="1">The sequence shown here is derived from an EMBL/GenBank/DDBJ whole genome shotgun (WGS) entry which is preliminary data.</text>
</comment>
<accession>A0A813GQ04</accession>
<dbReference type="EMBL" id="CAJNNV010028467">
    <property type="protein sequence ID" value="CAE8624695.1"/>
    <property type="molecule type" value="Genomic_DNA"/>
</dbReference>
<reference evidence="1" key="1">
    <citation type="submission" date="2021-02" db="EMBL/GenBank/DDBJ databases">
        <authorList>
            <person name="Dougan E. K."/>
            <person name="Rhodes N."/>
            <person name="Thang M."/>
            <person name="Chan C."/>
        </authorList>
    </citation>
    <scope>NUCLEOTIDE SEQUENCE</scope>
</reference>
<evidence type="ECO:0000313" key="2">
    <source>
        <dbReference type="Proteomes" id="UP000654075"/>
    </source>
</evidence>
<evidence type="ECO:0000313" key="1">
    <source>
        <dbReference type="EMBL" id="CAE8624695.1"/>
    </source>
</evidence>
<gene>
    <name evidence="1" type="ORF">PGLA1383_LOCUS41799</name>
</gene>
<protein>
    <submittedName>
        <fullName evidence="1">Uncharacterized protein</fullName>
    </submittedName>
</protein>
<proteinExistence type="predicted"/>
<dbReference type="Proteomes" id="UP000654075">
    <property type="component" value="Unassembled WGS sequence"/>
</dbReference>
<keyword evidence="2" id="KW-1185">Reference proteome</keyword>
<sequence>MGEHQPVRTVRPYDGLNELARRRGLNCTNKPCGVWPTWPESLKKARQRYAASFLSYLKRADTAKRNFIFISHADCIASVLAVLPSKAGHLVESVGYGASVFGAKRSRDPQIQFPPVRFKSEKSTHSLVSADSLKSEEPSTEFEDTVTYTEDMENSASCDVMEPIYVDVAARMKTTKAKRCFWEVQTHGVTMGPRWRNSSQVLALAKKAMKSSSELDDKLFDELLGGLPT</sequence>
<feature type="non-terminal residue" evidence="1">
    <location>
        <position position="229"/>
    </location>
</feature>
<organism evidence="1 2">
    <name type="scientific">Polarella glacialis</name>
    <name type="common">Dinoflagellate</name>
    <dbReference type="NCBI Taxonomy" id="89957"/>
    <lineage>
        <taxon>Eukaryota</taxon>
        <taxon>Sar</taxon>
        <taxon>Alveolata</taxon>
        <taxon>Dinophyceae</taxon>
        <taxon>Suessiales</taxon>
        <taxon>Suessiaceae</taxon>
        <taxon>Polarella</taxon>
    </lineage>
</organism>
<dbReference type="AlphaFoldDB" id="A0A813GQ04"/>